<dbReference type="KEGG" id="mfm:MfeM64YM_0636"/>
<gene>
    <name evidence="1" type="ordered locus">MfeM64YM_0636</name>
</gene>
<dbReference type="Proteomes" id="UP000007473">
    <property type="component" value="Chromosome"/>
</dbReference>
<proteinExistence type="predicted"/>
<dbReference type="AlphaFoldDB" id="A0AB32XCG0"/>
<organism evidence="1 2">
    <name type="scientific">Mycoplasmopsis fermentans (strain M64)</name>
    <name type="common">Mycoplasma fermentans</name>
    <dbReference type="NCBI Taxonomy" id="943945"/>
    <lineage>
        <taxon>Bacteria</taxon>
        <taxon>Bacillati</taxon>
        <taxon>Mycoplasmatota</taxon>
        <taxon>Mycoplasmoidales</taxon>
        <taxon>Metamycoplasmataceae</taxon>
        <taxon>Mycoplasmopsis</taxon>
    </lineage>
</organism>
<protein>
    <submittedName>
        <fullName evidence="1">Possible transcriptional regulator</fullName>
    </submittedName>
</protein>
<evidence type="ECO:0000313" key="1">
    <source>
        <dbReference type="EMBL" id="ADV34634.1"/>
    </source>
</evidence>
<sequence length="96" mass="11411">MNSNIKNIVFLENSAMYLQNINDTLYYKIEANFKHDYNTSKVNKDIKAHRLVEWKLNLGKEKVKTIFGNYVTTYNKERIICDLVESIDDYDLETRP</sequence>
<accession>A0AB32XCG0</accession>
<reference evidence="1 2" key="1">
    <citation type="journal article" date="2011" name="J. Bacteriol.">
        <title>Genome sequence of the repetitive-sequence-rich Mycoplasma fermentans strain M64.</title>
        <authorList>
            <person name="Shu H.W."/>
            <person name="Liu T.T."/>
            <person name="Chang H.Y."/>
            <person name="Liu Y.M."/>
            <person name="Wu K.M."/>
            <person name="Shu H.Y."/>
            <person name="Tsai S.F."/>
            <person name="Hsiao K.J."/>
            <person name="Hu W.S."/>
            <person name="Ng W.V."/>
        </authorList>
    </citation>
    <scope>NUCLEOTIDE SEQUENCE [LARGE SCALE GENOMIC DNA]</scope>
    <source>
        <strain evidence="1 2">M64</strain>
    </source>
</reference>
<name>A0AB32XCG0_MYCFM</name>
<evidence type="ECO:0000313" key="2">
    <source>
        <dbReference type="Proteomes" id="UP000007473"/>
    </source>
</evidence>
<dbReference type="EMBL" id="CP002458">
    <property type="protein sequence ID" value="ADV34634.1"/>
    <property type="molecule type" value="Genomic_DNA"/>
</dbReference>
<dbReference type="RefSeq" id="WP_013354752.1">
    <property type="nucleotide sequence ID" value="NC_014921.1"/>
</dbReference>